<accession>A4S8V1</accession>
<keyword evidence="9" id="KW-1185">Reference proteome</keyword>
<reference evidence="8 9" key="1">
    <citation type="journal article" date="2007" name="Proc. Natl. Acad. Sci. U.S.A.">
        <title>The tiny eukaryote Ostreococcus provides genomic insights into the paradox of plankton speciation.</title>
        <authorList>
            <person name="Palenik B."/>
            <person name="Grimwood J."/>
            <person name="Aerts A."/>
            <person name="Rouze P."/>
            <person name="Salamov A."/>
            <person name="Putnam N."/>
            <person name="Dupont C."/>
            <person name="Jorgensen R."/>
            <person name="Derelle E."/>
            <person name="Rombauts S."/>
            <person name="Zhou K."/>
            <person name="Otillar R."/>
            <person name="Merchant S.S."/>
            <person name="Podell S."/>
            <person name="Gaasterland T."/>
            <person name="Napoli C."/>
            <person name="Gendler K."/>
            <person name="Manuell A."/>
            <person name="Tai V."/>
            <person name="Vallon O."/>
            <person name="Piganeau G."/>
            <person name="Jancek S."/>
            <person name="Heijde M."/>
            <person name="Jabbari K."/>
            <person name="Bowler C."/>
            <person name="Lohr M."/>
            <person name="Robbens S."/>
            <person name="Werner G."/>
            <person name="Dubchak I."/>
            <person name="Pazour G.J."/>
            <person name="Ren Q."/>
            <person name="Paulsen I."/>
            <person name="Delwiche C."/>
            <person name="Schmutz J."/>
            <person name="Rokhsar D."/>
            <person name="Van de Peer Y."/>
            <person name="Moreau H."/>
            <person name="Grigoriev I.V."/>
        </authorList>
    </citation>
    <scope>NUCLEOTIDE SEQUENCE [LARGE SCALE GENOMIC DNA]</scope>
    <source>
        <strain evidence="8 9">CCE9901</strain>
    </source>
</reference>
<sequence length="824" mass="93458">MKYTLTIYEQRKMLFLAVAHAMATMVVWSHFFLVKYRATAKVPRGANLYWWKRLTPPFEFGAMHAILFQMALLPLTMARQSVAALSTTSFGRKFVPLHKVVAMHIHLGYVMVSFVFASTILFFVFFGQGCAQQKSGKEPTPGGQHTFCHKMTSEIMATGLAIMGCLLLVAVTSYARNRIKYEIFYYVHHFVFIMFALAIAHTLDDKARRGQVRSQNFKWFSASLVWYLTDRLQASFNIRDCDVVECVALGDDEPESRKVVHLRIVRPETFIFRPGQYVFINDRNIDYTWHPYSIASSPHEDTIDFYIEVMSTSRVDGANSWTNKLWRDARDGFVSKMRINGPYGTGFNDIDDKTEIVAIGAGTGIVPMLSLAKAKVNEFVRMNAQARLSDLAARDAKNRKFADNYFKESYTLKDFVYKQLGLAKKESKASEMWASRSVQDIFLHKQCAWREAKLREEGDNATKRHYERLLTKNVLHEVVDLTQIGFPLLDLTSIALLLSFSKNFAIATQAMREVPLWAFFVCHCYFFVHWVFTRMNAPIWWIDLIFNATSTVAFTAWYNLIREDRKEWNVYMIWAFAALSVYRIARISSDVLLTGTPGSRAVNAYLEKTGDATSVTEKFTLIFMTPQVDFCQILWRDLDSLHQSITKNYGEQASRVFDIQVYCTSRDSAENEELKKRVKGTSLGAAGALHMERPDLDEITSRPVLQQVLKDQFTGEDRPSFTASLVAFCGSTQLGSKIALAVVRSRARVKAFTENHSIEFLQENYGQATPAKDRGRASFKQVRVEPAPTVSGVVGNIVNVGRAAANVAAVALKTVGPKTTKTSN</sequence>
<feature type="transmembrane region" description="Helical" evidence="6">
    <location>
        <begin position="155"/>
        <end position="176"/>
    </location>
</feature>
<evidence type="ECO:0000256" key="2">
    <source>
        <dbReference type="ARBA" id="ARBA00022692"/>
    </source>
</evidence>
<dbReference type="InterPro" id="IPR050369">
    <property type="entry name" value="RBOH/FRE"/>
</dbReference>
<dbReference type="Gramene" id="ABP00117">
    <property type="protein sequence ID" value="ABP00117"/>
    <property type="gene ID" value="OSTLU_27978"/>
</dbReference>
<dbReference type="OMA" id="YRIARIS"/>
<proteinExistence type="predicted"/>
<dbReference type="RefSeq" id="XP_001421823.1">
    <property type="nucleotide sequence ID" value="XM_001421786.1"/>
</dbReference>
<evidence type="ECO:0000313" key="9">
    <source>
        <dbReference type="Proteomes" id="UP000001568"/>
    </source>
</evidence>
<feature type="domain" description="FAD-binding FR-type" evidence="7">
    <location>
        <begin position="236"/>
        <end position="349"/>
    </location>
</feature>
<dbReference type="Proteomes" id="UP000001568">
    <property type="component" value="Chromosome 16"/>
</dbReference>
<dbReference type="CDD" id="cd06186">
    <property type="entry name" value="NOX_Duox_like_FAD_NADP"/>
    <property type="match status" value="1"/>
</dbReference>
<gene>
    <name evidence="8" type="ORF">OSTLU_27978</name>
</gene>
<keyword evidence="5 6" id="KW-0472">Membrane</keyword>
<dbReference type="InterPro" id="IPR017927">
    <property type="entry name" value="FAD-bd_FR_type"/>
</dbReference>
<evidence type="ECO:0000313" key="8">
    <source>
        <dbReference type="EMBL" id="ABP00117.1"/>
    </source>
</evidence>
<dbReference type="EMBL" id="CP000596">
    <property type="protein sequence ID" value="ABP00117.1"/>
    <property type="molecule type" value="Genomic_DNA"/>
</dbReference>
<dbReference type="InterPro" id="IPR013112">
    <property type="entry name" value="FAD-bd_8"/>
</dbReference>
<protein>
    <submittedName>
        <fullName evidence="8">CytB family transporter: NADPH oxidase-like protein</fullName>
    </submittedName>
</protein>
<keyword evidence="2 6" id="KW-0812">Transmembrane</keyword>
<dbReference type="SUPFAM" id="SSF52343">
    <property type="entry name" value="Ferredoxin reductase-like, C-terminal NADP-linked domain"/>
    <property type="match status" value="1"/>
</dbReference>
<evidence type="ECO:0000256" key="1">
    <source>
        <dbReference type="ARBA" id="ARBA00004141"/>
    </source>
</evidence>
<feature type="transmembrane region" description="Helical" evidence="6">
    <location>
        <begin position="538"/>
        <end position="561"/>
    </location>
</feature>
<dbReference type="PROSITE" id="PS51384">
    <property type="entry name" value="FAD_FR"/>
    <property type="match status" value="1"/>
</dbReference>
<feature type="transmembrane region" description="Helical" evidence="6">
    <location>
        <begin position="12"/>
        <end position="33"/>
    </location>
</feature>
<evidence type="ECO:0000256" key="3">
    <source>
        <dbReference type="ARBA" id="ARBA00022989"/>
    </source>
</evidence>
<dbReference type="KEGG" id="olu:OSTLU_27978"/>
<feature type="transmembrane region" description="Helical" evidence="6">
    <location>
        <begin position="568"/>
        <end position="585"/>
    </location>
</feature>
<dbReference type="AlphaFoldDB" id="A4S8V1"/>
<dbReference type="Gene3D" id="2.40.30.10">
    <property type="entry name" value="Translation factors"/>
    <property type="match status" value="1"/>
</dbReference>
<evidence type="ECO:0000256" key="4">
    <source>
        <dbReference type="ARBA" id="ARBA00023002"/>
    </source>
</evidence>
<feature type="transmembrane region" description="Helical" evidence="6">
    <location>
        <begin position="514"/>
        <end position="532"/>
    </location>
</feature>
<evidence type="ECO:0000259" key="7">
    <source>
        <dbReference type="PROSITE" id="PS51384"/>
    </source>
</evidence>
<dbReference type="GeneID" id="5005994"/>
<dbReference type="OrthoDB" id="167398at2759"/>
<dbReference type="Pfam" id="PF08022">
    <property type="entry name" value="FAD_binding_8"/>
    <property type="match status" value="1"/>
</dbReference>
<dbReference type="PeroxiBase" id="6096">
    <property type="entry name" value="OlRboh01"/>
</dbReference>
<organism evidence="8 9">
    <name type="scientific">Ostreococcus lucimarinus (strain CCE9901)</name>
    <dbReference type="NCBI Taxonomy" id="436017"/>
    <lineage>
        <taxon>Eukaryota</taxon>
        <taxon>Viridiplantae</taxon>
        <taxon>Chlorophyta</taxon>
        <taxon>Mamiellophyceae</taxon>
        <taxon>Mamiellales</taxon>
        <taxon>Bathycoccaceae</taxon>
        <taxon>Ostreococcus</taxon>
    </lineage>
</organism>
<comment type="subcellular location">
    <subcellularLocation>
        <location evidence="1">Membrane</location>
        <topology evidence="1">Multi-pass membrane protein</topology>
    </subcellularLocation>
</comment>
<feature type="transmembrane region" description="Helical" evidence="6">
    <location>
        <begin position="60"/>
        <end position="79"/>
    </location>
</feature>
<dbReference type="Gene3D" id="3.40.50.80">
    <property type="entry name" value="Nucleotide-binding domain of ferredoxin-NADP reductase (FNR) module"/>
    <property type="match status" value="2"/>
</dbReference>
<dbReference type="GO" id="GO:0016491">
    <property type="term" value="F:oxidoreductase activity"/>
    <property type="evidence" value="ECO:0007669"/>
    <property type="project" value="UniProtKB-KW"/>
</dbReference>
<dbReference type="HOGENOM" id="CLU_354687_0_0_1"/>
<feature type="transmembrane region" description="Helical" evidence="6">
    <location>
        <begin position="183"/>
        <end position="203"/>
    </location>
</feature>
<keyword evidence="3 6" id="KW-1133">Transmembrane helix</keyword>
<name>A4S8V1_OSTLU</name>
<dbReference type="InterPro" id="IPR039261">
    <property type="entry name" value="FNR_nucleotide-bd"/>
</dbReference>
<dbReference type="InterPro" id="IPR017938">
    <property type="entry name" value="Riboflavin_synthase-like_b-brl"/>
</dbReference>
<dbReference type="PANTHER" id="PTHR11972">
    <property type="entry name" value="NADPH OXIDASE"/>
    <property type="match status" value="1"/>
</dbReference>
<evidence type="ECO:0000256" key="6">
    <source>
        <dbReference type="SAM" id="Phobius"/>
    </source>
</evidence>
<dbReference type="SUPFAM" id="SSF63380">
    <property type="entry name" value="Riboflavin synthase domain-like"/>
    <property type="match status" value="1"/>
</dbReference>
<dbReference type="Pfam" id="PF01794">
    <property type="entry name" value="Ferric_reduct"/>
    <property type="match status" value="1"/>
</dbReference>
<dbReference type="InterPro" id="IPR013130">
    <property type="entry name" value="Fe3_Rdtase_TM_dom"/>
</dbReference>
<dbReference type="eggNOG" id="KOG0039">
    <property type="taxonomic scope" value="Eukaryota"/>
</dbReference>
<dbReference type="GO" id="GO:0005886">
    <property type="term" value="C:plasma membrane"/>
    <property type="evidence" value="ECO:0007669"/>
    <property type="project" value="TreeGrafter"/>
</dbReference>
<feature type="transmembrane region" description="Helical" evidence="6">
    <location>
        <begin position="484"/>
        <end position="502"/>
    </location>
</feature>
<feature type="transmembrane region" description="Helical" evidence="6">
    <location>
        <begin position="100"/>
        <end position="126"/>
    </location>
</feature>
<evidence type="ECO:0000256" key="5">
    <source>
        <dbReference type="ARBA" id="ARBA00023136"/>
    </source>
</evidence>
<dbReference type="STRING" id="436017.A4S8V1"/>
<keyword evidence="4" id="KW-0560">Oxidoreductase</keyword>